<sequence>MNPSTAGATTAAGPIALRLLACVGALLAGLSVALAAYAVHAADPAAQQRLQSAAWFAFGHGIALAALAPRAVRLPGLAGLASLAIGTLLFSGSLVGGHFLATPTTLAPLGGGLMMLGWLLWAAASIRR</sequence>
<feature type="transmembrane region" description="Helical" evidence="1">
    <location>
        <begin position="80"/>
        <end position="100"/>
    </location>
</feature>
<reference evidence="2 3" key="1">
    <citation type="submission" date="2020-10" db="EMBL/GenBank/DDBJ databases">
        <title>complete genome sequencing of Lysobacter sp. H21R20.</title>
        <authorList>
            <person name="Bae J.-W."/>
            <person name="Lee S.-Y."/>
        </authorList>
    </citation>
    <scope>NUCLEOTIDE SEQUENCE [LARGE SCALE GENOMIC DNA]</scope>
    <source>
        <strain evidence="2 3">H21R20</strain>
    </source>
</reference>
<keyword evidence="1" id="KW-0812">Transmembrane</keyword>
<proteinExistence type="predicted"/>
<evidence type="ECO:0000313" key="3">
    <source>
        <dbReference type="Proteomes" id="UP000594059"/>
    </source>
</evidence>
<keyword evidence="1" id="KW-1133">Transmembrane helix</keyword>
<dbReference type="AlphaFoldDB" id="A0A7S6UEW0"/>
<feature type="transmembrane region" description="Helical" evidence="1">
    <location>
        <begin position="106"/>
        <end position="126"/>
    </location>
</feature>
<protein>
    <submittedName>
        <fullName evidence="2">DUF423 domain-containing protein</fullName>
    </submittedName>
</protein>
<accession>A0A7S6UEW0</accession>
<gene>
    <name evidence="2" type="ORF">INQ41_10165</name>
</gene>
<feature type="transmembrane region" description="Helical" evidence="1">
    <location>
        <begin position="51"/>
        <end position="68"/>
    </location>
</feature>
<dbReference type="KEGG" id="lcic:INQ41_10165"/>
<dbReference type="Proteomes" id="UP000594059">
    <property type="component" value="Chromosome"/>
</dbReference>
<evidence type="ECO:0000313" key="2">
    <source>
        <dbReference type="EMBL" id="QOW19015.1"/>
    </source>
</evidence>
<dbReference type="RefSeq" id="WP_193984148.1">
    <property type="nucleotide sequence ID" value="NZ_CP063656.1"/>
</dbReference>
<keyword evidence="1" id="KW-0472">Membrane</keyword>
<keyword evidence="3" id="KW-1185">Reference proteome</keyword>
<dbReference type="EMBL" id="CP063656">
    <property type="protein sequence ID" value="QOW19015.1"/>
    <property type="molecule type" value="Genomic_DNA"/>
</dbReference>
<organism evidence="2 3">
    <name type="scientific">Novilysobacter ciconiae</name>
    <dbReference type="NCBI Taxonomy" id="2781022"/>
    <lineage>
        <taxon>Bacteria</taxon>
        <taxon>Pseudomonadati</taxon>
        <taxon>Pseudomonadota</taxon>
        <taxon>Gammaproteobacteria</taxon>
        <taxon>Lysobacterales</taxon>
        <taxon>Lysobacteraceae</taxon>
        <taxon>Novilysobacter</taxon>
    </lineage>
</organism>
<evidence type="ECO:0000256" key="1">
    <source>
        <dbReference type="SAM" id="Phobius"/>
    </source>
</evidence>
<name>A0A7S6UEW0_9GAMM</name>